<dbReference type="Proteomes" id="UP001360560">
    <property type="component" value="Unassembled WGS sequence"/>
</dbReference>
<dbReference type="AlphaFoldDB" id="A0AAV5QGM6"/>
<evidence type="ECO:0000256" key="4">
    <source>
        <dbReference type="ARBA" id="ARBA00022927"/>
    </source>
</evidence>
<dbReference type="InterPro" id="IPR050931">
    <property type="entry name" value="Mito_Protein_Transport_Metaxin"/>
</dbReference>
<keyword evidence="2" id="KW-0813">Transport</keyword>
<dbReference type="RefSeq" id="XP_064850879.1">
    <property type="nucleotide sequence ID" value="XM_064994807.1"/>
</dbReference>
<dbReference type="PANTHER" id="PTHR12289:SF41">
    <property type="entry name" value="FAILED AXON CONNECTIONS-RELATED"/>
    <property type="match status" value="1"/>
</dbReference>
<name>A0AAV5QGM6_9ASCO</name>
<keyword evidence="3" id="KW-1000">Mitochondrion outer membrane</keyword>
<dbReference type="Pfam" id="PF10568">
    <property type="entry name" value="Tom37"/>
    <property type="match status" value="1"/>
</dbReference>
<comment type="caution">
    <text evidence="8">The sequence shown here is derived from an EMBL/GenBank/DDBJ whole genome shotgun (WGS) entry which is preliminary data.</text>
</comment>
<evidence type="ECO:0000256" key="2">
    <source>
        <dbReference type="ARBA" id="ARBA00022448"/>
    </source>
</evidence>
<dbReference type="GO" id="GO:0007005">
    <property type="term" value="P:mitochondrion organization"/>
    <property type="evidence" value="ECO:0007669"/>
    <property type="project" value="TreeGrafter"/>
</dbReference>
<evidence type="ECO:0000256" key="5">
    <source>
        <dbReference type="ARBA" id="ARBA00023128"/>
    </source>
</evidence>
<evidence type="ECO:0000256" key="1">
    <source>
        <dbReference type="ARBA" id="ARBA00004294"/>
    </source>
</evidence>
<comment type="subcellular location">
    <subcellularLocation>
        <location evidence="1">Mitochondrion outer membrane</location>
    </subcellularLocation>
</comment>
<dbReference type="PANTHER" id="PTHR12289">
    <property type="entry name" value="METAXIN RELATED"/>
    <property type="match status" value="1"/>
</dbReference>
<evidence type="ECO:0000313" key="8">
    <source>
        <dbReference type="EMBL" id="GMM33879.1"/>
    </source>
</evidence>
<evidence type="ECO:0000256" key="3">
    <source>
        <dbReference type="ARBA" id="ARBA00022787"/>
    </source>
</evidence>
<evidence type="ECO:0000313" key="9">
    <source>
        <dbReference type="Proteomes" id="UP001360560"/>
    </source>
</evidence>
<evidence type="ECO:0000259" key="7">
    <source>
        <dbReference type="Pfam" id="PF10568"/>
    </source>
</evidence>
<evidence type="ECO:0000256" key="6">
    <source>
        <dbReference type="ARBA" id="ARBA00023136"/>
    </source>
</evidence>
<sequence length="316" mass="36332">MLELHVWGSANQISGFCAESIAATIYFKLATSRSQSKTDHRIVPSVDAGYLDNVCYGLPFLKDTTNDGKVVEGYENIVRYLKKLNIEYDLDAWLSNNNALLNTACSNFISQKLFLISYYNYFLNKSNYDKFTIKLFRFYLPFPLQYYVPVRLKERLLQKCEVIGLSSTSSNNSYYKTSKEQQQNEEFAKEKMERIEKELSLPSLGSVHSDLQKKRLESLQLLKDTSGNFRGLNLLQQYIERIDINDTIIPQADEANSSSTYIFGDQPSSSDILLIGFIISSCNEALPDQFLNSLLQLKYPKIAHLAKDFKDKYVFY</sequence>
<keyword evidence="6" id="KW-0472">Membrane</keyword>
<protein>
    <submittedName>
        <fullName evidence="8">SAM complex subunit</fullName>
    </submittedName>
</protein>
<accession>A0AAV5QGM6</accession>
<dbReference type="GO" id="GO:0015031">
    <property type="term" value="P:protein transport"/>
    <property type="evidence" value="ECO:0007669"/>
    <property type="project" value="UniProtKB-KW"/>
</dbReference>
<organism evidence="8 9">
    <name type="scientific">Saccharomycopsis crataegensis</name>
    <dbReference type="NCBI Taxonomy" id="43959"/>
    <lineage>
        <taxon>Eukaryota</taxon>
        <taxon>Fungi</taxon>
        <taxon>Dikarya</taxon>
        <taxon>Ascomycota</taxon>
        <taxon>Saccharomycotina</taxon>
        <taxon>Saccharomycetes</taxon>
        <taxon>Saccharomycopsidaceae</taxon>
        <taxon>Saccharomycopsis</taxon>
    </lineage>
</organism>
<dbReference type="InterPro" id="IPR019564">
    <property type="entry name" value="Sam37/metaxin_N"/>
</dbReference>
<dbReference type="EMBL" id="BTFZ01000002">
    <property type="protein sequence ID" value="GMM33879.1"/>
    <property type="molecule type" value="Genomic_DNA"/>
</dbReference>
<keyword evidence="5" id="KW-0496">Mitochondrion</keyword>
<gene>
    <name evidence="8" type="ORF">DASC09_012040</name>
</gene>
<keyword evidence="4" id="KW-0653">Protein transport</keyword>
<reference evidence="8 9" key="1">
    <citation type="journal article" date="2023" name="Elife">
        <title>Identification of key yeast species and microbe-microbe interactions impacting larval growth of Drosophila in the wild.</title>
        <authorList>
            <person name="Mure A."/>
            <person name="Sugiura Y."/>
            <person name="Maeda R."/>
            <person name="Honda K."/>
            <person name="Sakurai N."/>
            <person name="Takahashi Y."/>
            <person name="Watada M."/>
            <person name="Katoh T."/>
            <person name="Gotoh A."/>
            <person name="Gotoh Y."/>
            <person name="Taniguchi I."/>
            <person name="Nakamura K."/>
            <person name="Hayashi T."/>
            <person name="Katayama T."/>
            <person name="Uemura T."/>
            <person name="Hattori Y."/>
        </authorList>
    </citation>
    <scope>NUCLEOTIDE SEQUENCE [LARGE SCALE GENOMIC DNA]</scope>
    <source>
        <strain evidence="8 9">SC-9</strain>
    </source>
</reference>
<proteinExistence type="predicted"/>
<dbReference type="GeneID" id="90071858"/>
<feature type="domain" description="Mitochondrial outer membrane transport complex Sam37/metaxin N-terminal" evidence="7">
    <location>
        <begin position="20"/>
        <end position="152"/>
    </location>
</feature>
<keyword evidence="9" id="KW-1185">Reference proteome</keyword>
<dbReference type="GO" id="GO:0001401">
    <property type="term" value="C:SAM complex"/>
    <property type="evidence" value="ECO:0007669"/>
    <property type="project" value="InterPro"/>
</dbReference>